<dbReference type="GO" id="GO:0030416">
    <property type="term" value="P:methylamine metabolic process"/>
    <property type="evidence" value="ECO:0007669"/>
    <property type="project" value="InterPro"/>
</dbReference>
<keyword evidence="8" id="KW-1185">Reference proteome</keyword>
<reference evidence="7 8" key="1">
    <citation type="submission" date="2018-06" db="EMBL/GenBank/DDBJ databases">
        <title>Actinomadura craniellae sp. nov. isolated from marine sponge Craniella sp.</title>
        <authorList>
            <person name="Li L."/>
            <person name="Xu Q.H."/>
            <person name="Lin H.W."/>
            <person name="Lu Y.H."/>
        </authorList>
    </citation>
    <scope>NUCLEOTIDE SEQUENCE [LARGE SCALE GENOMIC DNA]</scope>
    <source>
        <strain evidence="7 8">LHW63021</strain>
    </source>
</reference>
<evidence type="ECO:0000256" key="2">
    <source>
        <dbReference type="ARBA" id="ARBA00022692"/>
    </source>
</evidence>
<evidence type="ECO:0000256" key="4">
    <source>
        <dbReference type="ARBA" id="ARBA00023136"/>
    </source>
</evidence>
<name>A0A365H6A9_9ACTN</name>
<dbReference type="InterPro" id="IPR009908">
    <property type="entry name" value="Methylamine_util_MauE"/>
</dbReference>
<evidence type="ECO:0000256" key="3">
    <source>
        <dbReference type="ARBA" id="ARBA00022989"/>
    </source>
</evidence>
<proteinExistence type="predicted"/>
<dbReference type="GO" id="GO:0016020">
    <property type="term" value="C:membrane"/>
    <property type="evidence" value="ECO:0007669"/>
    <property type="project" value="UniProtKB-SubCell"/>
</dbReference>
<dbReference type="Proteomes" id="UP000251891">
    <property type="component" value="Unassembled WGS sequence"/>
</dbReference>
<dbReference type="EMBL" id="QLYX01000005">
    <property type="protein sequence ID" value="RAY14568.1"/>
    <property type="molecule type" value="Genomic_DNA"/>
</dbReference>
<dbReference type="OrthoDB" id="3474716at2"/>
<protein>
    <recommendedName>
        <fullName evidence="6">Methylamine utilisation protein MauE domain-containing protein</fullName>
    </recommendedName>
</protein>
<feature type="transmembrane region" description="Helical" evidence="5">
    <location>
        <begin position="6"/>
        <end position="27"/>
    </location>
</feature>
<feature type="transmembrane region" description="Helical" evidence="5">
    <location>
        <begin position="48"/>
        <end position="67"/>
    </location>
</feature>
<sequence length="268" mass="28451">MIEIVSGAQVLFLTAVLLTACAAKLVVREEPAPAGDEWLLKLRRNRRLAVAVALAEGGLGLALLVSAHPAVRIAVAAWFAAATWVVGELLNRRPDAGCGCFGGLSTARVGRRGLLRAAGCTVAAIASLHASGDGLAIAAGAPAMTGLLVATELALLVMLSPELGALLDRYRAIVPCEARPSPLAETYQTLHASSDWREHRSALRSTEPVDVWREGCWRLLAYPARIGDEELEIVFAVSTEQRHRAVRVALVESETEDSGPTPFRPVLA</sequence>
<comment type="subcellular location">
    <subcellularLocation>
        <location evidence="1">Membrane</location>
        <topology evidence="1">Multi-pass membrane protein</topology>
    </subcellularLocation>
</comment>
<organism evidence="7 8">
    <name type="scientific">Actinomadura craniellae</name>
    <dbReference type="NCBI Taxonomy" id="2231787"/>
    <lineage>
        <taxon>Bacteria</taxon>
        <taxon>Bacillati</taxon>
        <taxon>Actinomycetota</taxon>
        <taxon>Actinomycetes</taxon>
        <taxon>Streptosporangiales</taxon>
        <taxon>Thermomonosporaceae</taxon>
        <taxon>Actinomadura</taxon>
    </lineage>
</organism>
<dbReference type="RefSeq" id="WP_111866537.1">
    <property type="nucleotide sequence ID" value="NZ_QLYX01000005.1"/>
</dbReference>
<keyword evidence="3 5" id="KW-1133">Transmembrane helix</keyword>
<keyword evidence="4 5" id="KW-0472">Membrane</keyword>
<comment type="caution">
    <text evidence="7">The sequence shown here is derived from an EMBL/GenBank/DDBJ whole genome shotgun (WGS) entry which is preliminary data.</text>
</comment>
<evidence type="ECO:0000256" key="1">
    <source>
        <dbReference type="ARBA" id="ARBA00004141"/>
    </source>
</evidence>
<evidence type="ECO:0000259" key="6">
    <source>
        <dbReference type="Pfam" id="PF07291"/>
    </source>
</evidence>
<gene>
    <name evidence="7" type="ORF">DPM19_12395</name>
</gene>
<feature type="domain" description="Methylamine utilisation protein MauE" evidence="6">
    <location>
        <begin position="9"/>
        <end position="128"/>
    </location>
</feature>
<dbReference type="AlphaFoldDB" id="A0A365H6A9"/>
<evidence type="ECO:0000256" key="5">
    <source>
        <dbReference type="SAM" id="Phobius"/>
    </source>
</evidence>
<evidence type="ECO:0000313" key="8">
    <source>
        <dbReference type="Proteomes" id="UP000251891"/>
    </source>
</evidence>
<evidence type="ECO:0000313" key="7">
    <source>
        <dbReference type="EMBL" id="RAY14568.1"/>
    </source>
</evidence>
<accession>A0A365H6A9</accession>
<keyword evidence="2 5" id="KW-0812">Transmembrane</keyword>
<dbReference type="Pfam" id="PF07291">
    <property type="entry name" value="MauE"/>
    <property type="match status" value="1"/>
</dbReference>